<dbReference type="CDD" id="cd00761">
    <property type="entry name" value="Glyco_tranf_GTA_type"/>
    <property type="match status" value="1"/>
</dbReference>
<feature type="transmembrane region" description="Helical" evidence="2">
    <location>
        <begin position="210"/>
        <end position="228"/>
    </location>
</feature>
<organism evidence="4 5">
    <name type="scientific">Alteromonas naphthalenivorans</name>
    <dbReference type="NCBI Taxonomy" id="715451"/>
    <lineage>
        <taxon>Bacteria</taxon>
        <taxon>Pseudomonadati</taxon>
        <taxon>Pseudomonadota</taxon>
        <taxon>Gammaproteobacteria</taxon>
        <taxon>Alteromonadales</taxon>
        <taxon>Alteromonadaceae</taxon>
        <taxon>Alteromonas/Salinimonas group</taxon>
        <taxon>Alteromonas</taxon>
    </lineage>
</organism>
<dbReference type="GO" id="GO:0016758">
    <property type="term" value="F:hexosyltransferase activity"/>
    <property type="evidence" value="ECO:0007669"/>
    <property type="project" value="UniProtKB-ARBA"/>
</dbReference>
<keyword evidence="5" id="KW-1185">Reference proteome</keyword>
<dbReference type="AlphaFoldDB" id="F5ZD19"/>
<dbReference type="HOGENOM" id="CLU_076334_0_0_6"/>
<dbReference type="PANTHER" id="PTHR22916">
    <property type="entry name" value="GLYCOSYLTRANSFERASE"/>
    <property type="match status" value="1"/>
</dbReference>
<evidence type="ECO:0000256" key="1">
    <source>
        <dbReference type="SAM" id="MobiDB-lite"/>
    </source>
</evidence>
<reference evidence="4 5" key="1">
    <citation type="journal article" date="2011" name="J. Bacteriol.">
        <title>Complete genome sequence of the polycyclic aromatic hydrocarbon-degrading bacterium Alteromonas sp. strain SN2.</title>
        <authorList>
            <person name="Jin H.M."/>
            <person name="Jeong H."/>
            <person name="Moon E.J."/>
            <person name="Math R.K."/>
            <person name="Lee K."/>
            <person name="Kim H.J."/>
            <person name="Jeon C.O."/>
            <person name="Oh T.K."/>
            <person name="Kim J.F."/>
        </authorList>
    </citation>
    <scope>NUCLEOTIDE SEQUENCE [LARGE SCALE GENOMIC DNA]</scope>
    <source>
        <strain evidence="5">JCM 17741 / KACC 18427 / KCTC 11700BP / SN2</strain>
    </source>
</reference>
<keyword evidence="4" id="KW-0808">Transferase</keyword>
<keyword evidence="2" id="KW-0472">Membrane</keyword>
<evidence type="ECO:0000313" key="4">
    <source>
        <dbReference type="EMBL" id="AEF03781.1"/>
    </source>
</evidence>
<name>F5ZD19_ALTNA</name>
<dbReference type="EMBL" id="CP002339">
    <property type="protein sequence ID" value="AEF03781.1"/>
    <property type="molecule type" value="Genomic_DNA"/>
</dbReference>
<feature type="compositionally biased region" description="Polar residues" evidence="1">
    <location>
        <begin position="284"/>
        <end position="295"/>
    </location>
</feature>
<dbReference type="OrthoDB" id="9802649at2"/>
<feature type="domain" description="Glycosyltransferase 2-like" evidence="3">
    <location>
        <begin position="2"/>
        <end position="122"/>
    </location>
</feature>
<keyword evidence="2" id="KW-1133">Transmembrane helix</keyword>
<dbReference type="PANTHER" id="PTHR22916:SF64">
    <property type="entry name" value="TRANSFERASE, PUTATIVE-RELATED"/>
    <property type="match status" value="1"/>
</dbReference>
<dbReference type="RefSeq" id="WP_013784712.1">
    <property type="nucleotide sequence ID" value="NC_015554.1"/>
</dbReference>
<sequence length="295" mass="33729">MRRTLESVINQTRIPDLWVIVDDGSSDSTPQILEEYANKVDFIKIIRREDRGERKVGPGVIDAFYTGYDTINPDEFEFVCKFDLDLDLPPQYFEIMINRMNGNPQIGTCSGKAYFPGTDNKNKTFDGTLISEGCGSEMSVGMIKFYRTECFKEIGGFVREVMWDGIDCHTCRMHGWVACSWDEPEIRFIHLRAMGSSHKSILTGRMRHGFGQWFMGTSLLYMTVSAVFRMTKRPFVIGGLAMWWGYVSSMLKDKKRYDNPAFRKHLRSFQYSALVKGKSDAARASTSPTQSKQPS</sequence>
<evidence type="ECO:0000313" key="5">
    <source>
        <dbReference type="Proteomes" id="UP000000683"/>
    </source>
</evidence>
<keyword evidence="2" id="KW-0812">Transmembrane</keyword>
<proteinExistence type="predicted"/>
<dbReference type="eggNOG" id="COG1215">
    <property type="taxonomic scope" value="Bacteria"/>
</dbReference>
<protein>
    <submittedName>
        <fullName evidence="4">Glycosyl transferase family 2</fullName>
    </submittedName>
</protein>
<accession>F5ZD19</accession>
<dbReference type="Pfam" id="PF00535">
    <property type="entry name" value="Glycos_transf_2"/>
    <property type="match status" value="1"/>
</dbReference>
<dbReference type="Gene3D" id="3.90.550.10">
    <property type="entry name" value="Spore Coat Polysaccharide Biosynthesis Protein SpsA, Chain A"/>
    <property type="match status" value="1"/>
</dbReference>
<dbReference type="SUPFAM" id="SSF53448">
    <property type="entry name" value="Nucleotide-diphospho-sugar transferases"/>
    <property type="match status" value="1"/>
</dbReference>
<dbReference type="KEGG" id="alt:ambt_11300"/>
<dbReference type="InterPro" id="IPR001173">
    <property type="entry name" value="Glyco_trans_2-like"/>
</dbReference>
<dbReference type="InterPro" id="IPR029044">
    <property type="entry name" value="Nucleotide-diphossugar_trans"/>
</dbReference>
<evidence type="ECO:0000259" key="3">
    <source>
        <dbReference type="Pfam" id="PF00535"/>
    </source>
</evidence>
<gene>
    <name evidence="4" type="ordered locus">ambt_11300</name>
</gene>
<feature type="region of interest" description="Disordered" evidence="1">
    <location>
        <begin position="276"/>
        <end position="295"/>
    </location>
</feature>
<evidence type="ECO:0000256" key="2">
    <source>
        <dbReference type="SAM" id="Phobius"/>
    </source>
</evidence>
<dbReference type="Proteomes" id="UP000000683">
    <property type="component" value="Chromosome"/>
</dbReference>